<organism evidence="4 5">
    <name type="scientific">Variovorax defluvii</name>
    <dbReference type="NCBI Taxonomy" id="913761"/>
    <lineage>
        <taxon>Bacteria</taxon>
        <taxon>Pseudomonadati</taxon>
        <taxon>Pseudomonadota</taxon>
        <taxon>Betaproteobacteria</taxon>
        <taxon>Burkholderiales</taxon>
        <taxon>Comamonadaceae</taxon>
        <taxon>Variovorax</taxon>
    </lineage>
</organism>
<keyword evidence="5" id="KW-1185">Reference proteome</keyword>
<feature type="transmembrane region" description="Helical" evidence="2">
    <location>
        <begin position="67"/>
        <end position="90"/>
    </location>
</feature>
<keyword evidence="2" id="KW-0472">Membrane</keyword>
<dbReference type="RefSeq" id="WP_345537286.1">
    <property type="nucleotide sequence ID" value="NZ_BAABGJ010000014.1"/>
</dbReference>
<feature type="transmembrane region" description="Helical" evidence="2">
    <location>
        <begin position="172"/>
        <end position="188"/>
    </location>
</feature>
<gene>
    <name evidence="4" type="ORF">GCM10023165_17660</name>
</gene>
<keyword evidence="2" id="KW-0812">Transmembrane</keyword>
<proteinExistence type="inferred from homology"/>
<evidence type="ECO:0000256" key="2">
    <source>
        <dbReference type="SAM" id="Phobius"/>
    </source>
</evidence>
<accession>A0ABP8HFV1</accession>
<dbReference type="EMBL" id="BAABGJ010000014">
    <property type="protein sequence ID" value="GAA4338789.1"/>
    <property type="molecule type" value="Genomic_DNA"/>
</dbReference>
<reference evidence="5" key="1">
    <citation type="journal article" date="2019" name="Int. J. Syst. Evol. Microbiol.">
        <title>The Global Catalogue of Microorganisms (GCM) 10K type strain sequencing project: providing services to taxonomists for standard genome sequencing and annotation.</title>
        <authorList>
            <consortium name="The Broad Institute Genomics Platform"/>
            <consortium name="The Broad Institute Genome Sequencing Center for Infectious Disease"/>
            <person name="Wu L."/>
            <person name="Ma J."/>
        </authorList>
    </citation>
    <scope>NUCLEOTIDE SEQUENCE [LARGE SCALE GENOMIC DNA]</scope>
    <source>
        <strain evidence="5">JCM 17804</strain>
    </source>
</reference>
<evidence type="ECO:0000256" key="1">
    <source>
        <dbReference type="ARBA" id="ARBA00005801"/>
    </source>
</evidence>
<dbReference type="Proteomes" id="UP001500975">
    <property type="component" value="Unassembled WGS sequence"/>
</dbReference>
<keyword evidence="2" id="KW-1133">Transmembrane helix</keyword>
<dbReference type="Gene3D" id="1.20.120.1220">
    <property type="match status" value="1"/>
</dbReference>
<evidence type="ECO:0000313" key="5">
    <source>
        <dbReference type="Proteomes" id="UP001500975"/>
    </source>
</evidence>
<comment type="similarity">
    <text evidence="1">Belongs to the peptidase A24 family.</text>
</comment>
<protein>
    <submittedName>
        <fullName evidence="4">Prepilin peptidase</fullName>
    </submittedName>
</protein>
<dbReference type="InterPro" id="IPR000045">
    <property type="entry name" value="Prepilin_IV_endopep_pep"/>
</dbReference>
<evidence type="ECO:0000313" key="4">
    <source>
        <dbReference type="EMBL" id="GAA4338789.1"/>
    </source>
</evidence>
<dbReference type="InterPro" id="IPR050882">
    <property type="entry name" value="Prepilin_peptidase/N-MTase"/>
</dbReference>
<name>A0ABP8HFV1_9BURK</name>
<feature type="transmembrane region" description="Helical" evidence="2">
    <location>
        <begin position="7"/>
        <end position="32"/>
    </location>
</feature>
<dbReference type="Pfam" id="PF01478">
    <property type="entry name" value="Peptidase_A24"/>
    <property type="match status" value="1"/>
</dbReference>
<feature type="transmembrane region" description="Helical" evidence="2">
    <location>
        <begin position="110"/>
        <end position="131"/>
    </location>
</feature>
<sequence>MQEIHALLELLAMLVFDPRTAVLIALLVIAGVTDYRTYRIPNWLTFGGATFALVYKTVVAVNPGSAFLLASGGLLLGFVVMLPPYMLNAMGAGDVKLMAMVGAFLGVDETLQAVLFAFLAGGIGALGFALARGHLGRMLRSTRDVLFNLVSMSLAGVRPDARMHAGQSIGKLPYGVCIAIGTIGYVLSRQLGFA</sequence>
<dbReference type="PANTHER" id="PTHR30487:SF0">
    <property type="entry name" value="PREPILIN LEADER PEPTIDASE_N-METHYLTRANSFERASE-RELATED"/>
    <property type="match status" value="1"/>
</dbReference>
<dbReference type="PANTHER" id="PTHR30487">
    <property type="entry name" value="TYPE 4 PREPILIN-LIKE PROTEINS LEADER PEPTIDE-PROCESSING ENZYME"/>
    <property type="match status" value="1"/>
</dbReference>
<comment type="caution">
    <text evidence="4">The sequence shown here is derived from an EMBL/GenBank/DDBJ whole genome shotgun (WGS) entry which is preliminary data.</text>
</comment>
<evidence type="ECO:0000259" key="3">
    <source>
        <dbReference type="Pfam" id="PF01478"/>
    </source>
</evidence>
<feature type="domain" description="Prepilin type IV endopeptidase peptidase" evidence="3">
    <location>
        <begin position="22"/>
        <end position="125"/>
    </location>
</feature>